<keyword evidence="2" id="KW-1185">Reference proteome</keyword>
<evidence type="ECO:0000313" key="1">
    <source>
        <dbReference type="EMBL" id="XFO64384.1"/>
    </source>
</evidence>
<gene>
    <name evidence="1" type="ORF">SPSIL_004860</name>
</gene>
<dbReference type="EMBL" id="CP155573">
    <property type="protein sequence ID" value="XFO64384.1"/>
    <property type="molecule type" value="Genomic_DNA"/>
</dbReference>
<dbReference type="RefSeq" id="WP_094607379.1">
    <property type="nucleotide sequence ID" value="NZ_CP155573.1"/>
</dbReference>
<organism evidence="1 2">
    <name type="scientific">Sporomusa silvacetica DSM 10669</name>
    <dbReference type="NCBI Taxonomy" id="1123289"/>
    <lineage>
        <taxon>Bacteria</taxon>
        <taxon>Bacillati</taxon>
        <taxon>Bacillota</taxon>
        <taxon>Negativicutes</taxon>
        <taxon>Selenomonadales</taxon>
        <taxon>Sporomusaceae</taxon>
        <taxon>Sporomusa</taxon>
    </lineage>
</organism>
<protein>
    <recommendedName>
        <fullName evidence="3">Site-specific DNA-methyltransferase (adenine-specific)</fullName>
    </recommendedName>
</protein>
<name>A0ABZ3IFC3_9FIRM</name>
<evidence type="ECO:0008006" key="3">
    <source>
        <dbReference type="Google" id="ProtNLM"/>
    </source>
</evidence>
<evidence type="ECO:0000313" key="2">
    <source>
        <dbReference type="Proteomes" id="UP000216752"/>
    </source>
</evidence>
<dbReference type="Proteomes" id="UP000216752">
    <property type="component" value="Chromosome"/>
</dbReference>
<sequence>MNIRYLDCKKQETELYNEIWELSEELDRLYIEGKDATGTIQRFGEVLEEFLLFRQQGGKGPLVKSNPKP</sequence>
<accession>A0ABZ3IFC3</accession>
<proteinExistence type="predicted"/>
<reference evidence="1" key="1">
    <citation type="submission" date="2024-05" db="EMBL/GenBank/DDBJ databases">
        <title>Isolation and characterization of Sporomusa carbonis sp. nov., a carboxydotrophic hydrogenogen in the genus of Sporomusa isolated from a charcoal burning pile.</title>
        <authorList>
            <person name="Boeer T."/>
            <person name="Rosenbaum F."/>
            <person name="Eysell L."/>
            <person name="Mueller V."/>
            <person name="Daniel R."/>
            <person name="Poehlein A."/>
        </authorList>
    </citation>
    <scope>NUCLEOTIDE SEQUENCE [LARGE SCALE GENOMIC DNA]</scope>
    <source>
        <strain evidence="1">DSM 10669</strain>
    </source>
</reference>